<accession>A0A8J7LXE0</accession>
<gene>
    <name evidence="1" type="ORF">JF290_18480</name>
</gene>
<keyword evidence="2" id="KW-1185">Reference proteome</keyword>
<dbReference type="Proteomes" id="UP000619079">
    <property type="component" value="Unassembled WGS sequence"/>
</dbReference>
<dbReference type="PANTHER" id="PTHR36513">
    <property type="entry name" value="ABC TRANSMEMBRANE TYPE-1 DOMAIN-CONTAINING PROTEIN"/>
    <property type="match status" value="1"/>
</dbReference>
<reference evidence="1" key="1">
    <citation type="submission" date="2020-12" db="EMBL/GenBank/DDBJ databases">
        <title>Sedimentitalea sp. nov., isolated from sand in Incheon.</title>
        <authorList>
            <person name="Kim W."/>
        </authorList>
    </citation>
    <scope>NUCLEOTIDE SEQUENCE</scope>
    <source>
        <strain evidence="1">CAU 1593</strain>
    </source>
</reference>
<protein>
    <submittedName>
        <fullName evidence="1">Alpha/beta hydrolase</fullName>
    </submittedName>
</protein>
<dbReference type="Gene3D" id="3.40.50.1820">
    <property type="entry name" value="alpha/beta hydrolase"/>
    <property type="match status" value="1"/>
</dbReference>
<name>A0A8J7LXE0_9RHOB</name>
<dbReference type="RefSeq" id="WP_199026387.1">
    <property type="nucleotide sequence ID" value="NZ_JAELVR010000014.1"/>
</dbReference>
<evidence type="ECO:0000313" key="2">
    <source>
        <dbReference type="Proteomes" id="UP000619079"/>
    </source>
</evidence>
<organism evidence="1 2">
    <name type="scientific">Sedimentitalea arenosa</name>
    <dbReference type="NCBI Taxonomy" id="2798803"/>
    <lineage>
        <taxon>Bacteria</taxon>
        <taxon>Pseudomonadati</taxon>
        <taxon>Pseudomonadota</taxon>
        <taxon>Alphaproteobacteria</taxon>
        <taxon>Rhodobacterales</taxon>
        <taxon>Paracoccaceae</taxon>
        <taxon>Sedimentitalea</taxon>
    </lineage>
</organism>
<dbReference type="AlphaFoldDB" id="A0A8J7LXE0"/>
<dbReference type="GO" id="GO:0016787">
    <property type="term" value="F:hydrolase activity"/>
    <property type="evidence" value="ECO:0007669"/>
    <property type="project" value="UniProtKB-KW"/>
</dbReference>
<sequence length="444" mass="48837">MTAPDNYSLTRRQFSTSGGLIQGLKAFGIGVSLLLQSACGEAVYDQIELMPPPVAFKAGTADPLPNISEADYQRQTQLFYVTDRRPATPDETPNFYANDRGFVLRAGIADVVADPPFSGLEELRAASRSGEGREQRSLRIARTKELGVLPVSNTTLLPDAPRKGDMEAAGRAFAKVIDQKLSETTQKDVFIYVHGYNVDFDYPVLTAKELQHYLGYRGAFIVYAWPSTPNRFAYFKDLETADATRRNLRELIDFLSRQTDAENIHIIGYSAGARLAFEAVHELALKGASASGGSPHVGQLILIGSELDRTYFAQALGDGLLDQVDDLTIYGSETDSALGVSTFVLGRQRLGQIWPEDEFTREVETKLLTLSNLHLIDVSDAEESATGNGHGYFRSSPWASSDIILSLIHDKPPQQRGLVRPEGSAIWEFPPDYPDRVVRSAGEN</sequence>
<proteinExistence type="predicted"/>
<evidence type="ECO:0000313" key="1">
    <source>
        <dbReference type="EMBL" id="MBJ6373515.1"/>
    </source>
</evidence>
<dbReference type="InterPro" id="IPR029058">
    <property type="entry name" value="AB_hydrolase_fold"/>
</dbReference>
<dbReference type="InterPro" id="IPR010297">
    <property type="entry name" value="DUF900_hydrolase"/>
</dbReference>
<dbReference type="SUPFAM" id="SSF53474">
    <property type="entry name" value="alpha/beta-Hydrolases"/>
    <property type="match status" value="1"/>
</dbReference>
<dbReference type="EMBL" id="JAELVR010000014">
    <property type="protein sequence ID" value="MBJ6373515.1"/>
    <property type="molecule type" value="Genomic_DNA"/>
</dbReference>
<keyword evidence="1" id="KW-0378">Hydrolase</keyword>
<comment type="caution">
    <text evidence="1">The sequence shown here is derived from an EMBL/GenBank/DDBJ whole genome shotgun (WGS) entry which is preliminary data.</text>
</comment>
<dbReference type="Pfam" id="PF05990">
    <property type="entry name" value="DUF900"/>
    <property type="match status" value="1"/>
</dbReference>
<dbReference type="PANTHER" id="PTHR36513:SF1">
    <property type="entry name" value="TRANSMEMBRANE PROTEIN"/>
    <property type="match status" value="1"/>
</dbReference>